<evidence type="ECO:0000256" key="1">
    <source>
        <dbReference type="ARBA" id="ARBA00004571"/>
    </source>
</evidence>
<evidence type="ECO:0000256" key="9">
    <source>
        <dbReference type="ARBA" id="ARBA00023237"/>
    </source>
</evidence>
<keyword evidence="7 10" id="KW-0472">Membrane</keyword>
<dbReference type="PROSITE" id="PS52016">
    <property type="entry name" value="TONB_DEPENDENT_REC_3"/>
    <property type="match status" value="1"/>
</dbReference>
<name>A0A3N4UVF5_9BURK</name>
<comment type="similarity">
    <text evidence="2 10 11">Belongs to the TonB-dependent receptor family.</text>
</comment>
<dbReference type="SUPFAM" id="SSF56935">
    <property type="entry name" value="Porins"/>
    <property type="match status" value="1"/>
</dbReference>
<protein>
    <submittedName>
        <fullName evidence="14">Catecholate siderophore receptor</fullName>
    </submittedName>
</protein>
<keyword evidence="4 10" id="KW-1134">Transmembrane beta strand</keyword>
<proteinExistence type="inferred from homology"/>
<evidence type="ECO:0000256" key="2">
    <source>
        <dbReference type="ARBA" id="ARBA00009810"/>
    </source>
</evidence>
<evidence type="ECO:0000256" key="10">
    <source>
        <dbReference type="PROSITE-ProRule" id="PRU01360"/>
    </source>
</evidence>
<keyword evidence="9 10" id="KW-0998">Cell outer membrane</keyword>
<dbReference type="GO" id="GO:0015344">
    <property type="term" value="F:siderophore uptake transmembrane transporter activity"/>
    <property type="evidence" value="ECO:0007669"/>
    <property type="project" value="TreeGrafter"/>
</dbReference>
<evidence type="ECO:0000259" key="13">
    <source>
        <dbReference type="Pfam" id="PF07715"/>
    </source>
</evidence>
<evidence type="ECO:0000256" key="8">
    <source>
        <dbReference type="ARBA" id="ARBA00023170"/>
    </source>
</evidence>
<evidence type="ECO:0000256" key="11">
    <source>
        <dbReference type="RuleBase" id="RU003357"/>
    </source>
</evidence>
<dbReference type="EMBL" id="RKQL01000001">
    <property type="protein sequence ID" value="RPE72755.1"/>
    <property type="molecule type" value="Genomic_DNA"/>
</dbReference>
<evidence type="ECO:0000256" key="5">
    <source>
        <dbReference type="ARBA" id="ARBA00022692"/>
    </source>
</evidence>
<evidence type="ECO:0000256" key="4">
    <source>
        <dbReference type="ARBA" id="ARBA00022452"/>
    </source>
</evidence>
<dbReference type="InterPro" id="IPR010105">
    <property type="entry name" value="TonB_sidphr_rcpt"/>
</dbReference>
<feature type="domain" description="TonB-dependent receptor plug" evidence="13">
    <location>
        <begin position="84"/>
        <end position="182"/>
    </location>
</feature>
<keyword evidence="3 10" id="KW-0813">Transport</keyword>
<comment type="caution">
    <text evidence="14">The sequence shown here is derived from an EMBL/GenBank/DDBJ whole genome shotgun (WGS) entry which is preliminary data.</text>
</comment>
<dbReference type="PANTHER" id="PTHR32552">
    <property type="entry name" value="FERRICHROME IRON RECEPTOR-RELATED"/>
    <property type="match status" value="1"/>
</dbReference>
<dbReference type="NCBIfam" id="TIGR01783">
    <property type="entry name" value="TonB-siderophor"/>
    <property type="match status" value="1"/>
</dbReference>
<keyword evidence="5 10" id="KW-0812">Transmembrane</keyword>
<dbReference type="InterPro" id="IPR012910">
    <property type="entry name" value="Plug_dom"/>
</dbReference>
<dbReference type="AlphaFoldDB" id="A0A3N4UVF5"/>
<dbReference type="Gene3D" id="2.40.170.20">
    <property type="entry name" value="TonB-dependent receptor, beta-barrel domain"/>
    <property type="match status" value="1"/>
</dbReference>
<dbReference type="Proteomes" id="UP000272193">
    <property type="component" value="Unassembled WGS sequence"/>
</dbReference>
<dbReference type="Pfam" id="PF07715">
    <property type="entry name" value="Plug"/>
    <property type="match status" value="1"/>
</dbReference>
<dbReference type="InterPro" id="IPR037066">
    <property type="entry name" value="Plug_dom_sf"/>
</dbReference>
<keyword evidence="15" id="KW-1185">Reference proteome</keyword>
<organism evidence="14 15">
    <name type="scientific">Tibeticola sediminis</name>
    <dbReference type="NCBI Taxonomy" id="1917811"/>
    <lineage>
        <taxon>Bacteria</taxon>
        <taxon>Pseudomonadati</taxon>
        <taxon>Pseudomonadota</taxon>
        <taxon>Betaproteobacteria</taxon>
        <taxon>Burkholderiales</taxon>
        <taxon>Comamonadaceae</taxon>
        <taxon>Tibeticola</taxon>
    </lineage>
</organism>
<dbReference type="Pfam" id="PF00593">
    <property type="entry name" value="TonB_dep_Rec_b-barrel"/>
    <property type="match status" value="1"/>
</dbReference>
<evidence type="ECO:0000256" key="3">
    <source>
        <dbReference type="ARBA" id="ARBA00022448"/>
    </source>
</evidence>
<dbReference type="GO" id="GO:0015891">
    <property type="term" value="P:siderophore transport"/>
    <property type="evidence" value="ECO:0007669"/>
    <property type="project" value="InterPro"/>
</dbReference>
<dbReference type="Gene3D" id="2.170.130.10">
    <property type="entry name" value="TonB-dependent receptor, plug domain"/>
    <property type="match status" value="1"/>
</dbReference>
<evidence type="ECO:0000256" key="7">
    <source>
        <dbReference type="ARBA" id="ARBA00023136"/>
    </source>
</evidence>
<feature type="domain" description="TonB-dependent receptor-like beta-barrel" evidence="12">
    <location>
        <begin position="262"/>
        <end position="732"/>
    </location>
</feature>
<evidence type="ECO:0000259" key="12">
    <source>
        <dbReference type="Pfam" id="PF00593"/>
    </source>
</evidence>
<keyword evidence="8 14" id="KW-0675">Receptor</keyword>
<evidence type="ECO:0000313" key="15">
    <source>
        <dbReference type="Proteomes" id="UP000272193"/>
    </source>
</evidence>
<accession>A0A3N4UVF5</accession>
<gene>
    <name evidence="14" type="ORF">EDC62_0457</name>
</gene>
<reference evidence="14 15" key="1">
    <citation type="submission" date="2018-11" db="EMBL/GenBank/DDBJ databases">
        <title>Genomic Encyclopedia of Type Strains, Phase IV (KMG-IV): sequencing the most valuable type-strain genomes for metagenomic binning, comparative biology and taxonomic classification.</title>
        <authorList>
            <person name="Goeker M."/>
        </authorList>
    </citation>
    <scope>NUCLEOTIDE SEQUENCE [LARGE SCALE GENOMIC DNA]</scope>
    <source>
        <strain evidence="14 15">DSM 101684</strain>
    </source>
</reference>
<evidence type="ECO:0000313" key="14">
    <source>
        <dbReference type="EMBL" id="RPE72755.1"/>
    </source>
</evidence>
<keyword evidence="6 11" id="KW-0798">TonB box</keyword>
<dbReference type="InterPro" id="IPR000531">
    <property type="entry name" value="Beta-barrel_TonB"/>
</dbReference>
<evidence type="ECO:0000256" key="6">
    <source>
        <dbReference type="ARBA" id="ARBA00023077"/>
    </source>
</evidence>
<dbReference type="InterPro" id="IPR039426">
    <property type="entry name" value="TonB-dep_rcpt-like"/>
</dbReference>
<dbReference type="GO" id="GO:0009279">
    <property type="term" value="C:cell outer membrane"/>
    <property type="evidence" value="ECO:0007669"/>
    <property type="project" value="UniProtKB-SubCell"/>
</dbReference>
<dbReference type="GO" id="GO:0038023">
    <property type="term" value="F:signaling receptor activity"/>
    <property type="evidence" value="ECO:0007669"/>
    <property type="project" value="InterPro"/>
</dbReference>
<sequence length="762" mass="83353">MSKPECLNDFSHDPGMKRLDVALFSGASSAALPLGAMLLAGSLAATAETVAPVQATLTPVTVTGARDEGLRATRTGIGKGDQALRDLPQSVTVVTEQLMDERQLTTLKEVLKNTSGITFLAAEGGEEDIRLRGFPLQGTGDVFVDGMRDPAFYDRDTFAFDRVELLRGSASMLFGRGSTGGAVNMVTKQPRLLNEHQVDLTLGSYRYRRMVADFNLKTDERAALRLQLMNTKADNNGAGSSLDKNGAHVSYRWGIGTADEFTASLYHLDNRNGINYGLPWIRSYSGAPTSSTTVMPLDPSTYYGMASDRNHGHATQLTLDQRHWFDNGAELHTKLRRGAYARDQRASTIRFCRGSTNTSTQVYTPNPLCPDQHNVALDRFGPNTVLTRGTQLKVQDLDTTYLQSDYNQTVQVLGLKHEVLAGIELAREQKVVYGARNAAQGGFVPTKPVTTVGAPNDGAWIEEAARVLSPTSRYTSTGWGLYAQDLVSLNPEWKLLAGLRYDHLEGDYATLNIVSGATTAAYRMKVGAWSKRLGLLWQPSDRQSFHASVANSFNTSGDAYSLSAANVNTPPEQAVNLEVGARIESEDKRLSTRLALFKTVKLHERNTDPLVNLTTLSGRRHVAGFEMDVAGRIGSAWEVFGSYMWLPVAKIDTPVTGGETGRPSLTPKHTGTIWATYRAQAQWRLGASLNLRSAQTPNRNPGWEVPGYATLDAMAEYVHDARLSFKANLNNLSNRLYADQLYSGHYVPGAARMLQLTASLKF</sequence>
<comment type="subcellular location">
    <subcellularLocation>
        <location evidence="1 10">Cell outer membrane</location>
        <topology evidence="1 10">Multi-pass membrane protein</topology>
    </subcellularLocation>
</comment>
<dbReference type="CDD" id="cd01347">
    <property type="entry name" value="ligand_gated_channel"/>
    <property type="match status" value="1"/>
</dbReference>
<dbReference type="InterPro" id="IPR036942">
    <property type="entry name" value="Beta-barrel_TonB_sf"/>
</dbReference>
<dbReference type="PANTHER" id="PTHR32552:SF83">
    <property type="entry name" value="BLR3904 PROTEIN"/>
    <property type="match status" value="1"/>
</dbReference>